<proteinExistence type="predicted"/>
<gene>
    <name evidence="4" type="ORF">HAHE_25580</name>
</gene>
<evidence type="ECO:0000313" key="5">
    <source>
        <dbReference type="Proteomes" id="UP001374893"/>
    </source>
</evidence>
<feature type="region of interest" description="Disordered" evidence="1">
    <location>
        <begin position="648"/>
        <end position="671"/>
    </location>
</feature>
<dbReference type="SUPFAM" id="SSF56300">
    <property type="entry name" value="Metallo-dependent phosphatases"/>
    <property type="match status" value="1"/>
</dbReference>
<sequence>MMKALPLALALLLPSLQAAEFKSNWSGTRPWVGPEYWGNPLYDWETKDGAVVAHAAKDRLLHLLTHQVGNAETGFSAEVEVDLAPPDKVSNPTAVWAGLAVGVRGMMDDPRHVAVGAKEWIEAGIRADGRLILGKEAVSDKPLGGKGPVRLELRYASGELSLQGTRGERTANVSLKCEAAELKGNLCLAAMSPRRAEDKRGPILARFRDWKVGGDGVVETGVEPFGPILWTQYTRQGSTVKLQAQMGPVGKNDSQEAVLELKEGGKWKEAAKASIDGLSRTALFRVEVPKGPADYRVTYPWAGGVSEWSGRIIEDPARQGGEFRVGVFSCDHGYAFPLPTMTRNVAVQDPHLMFFAGDQIYEGYGGFGVVRAPVEKAALDYLRKYYQFGWTWRELLKDRPSVILPDDHDVFQGNLWGAGGGHVKRIDEGGYIMAPAWVKAVERTQTGHLPDPVDPAPIKGGIGVYFTEMTWGGVPIAILEDRKWKSGPLSVLPKNRMQLKPEEVDVPGASMLGERQEKFLGEWSTKTEAEPVRLVLSQTIFCKGHTHTGPELKKNRFDWDSNGWPQSGRRRALEPLKGDNTLMLHGDQHLGLLVRQGVDDWGDGPWAMMVPGTSNGWPRAWWPESGSITGDFTDPFGNKFSVLAAANPEKGSNRLNPRATDPPEKVAQLKGSGHGIVKIAPDRKSAVIEMWRYAFDAKSPKPGDQFEGFPQILHFGKE</sequence>
<reference evidence="4 5" key="1">
    <citation type="submission" date="2021-06" db="EMBL/GenBank/DDBJ databases">
        <title>Complete genome of Haloferula helveola possessing various polysaccharide degrading enzymes.</title>
        <authorList>
            <person name="Takami H."/>
            <person name="Huang C."/>
            <person name="Hamasaki K."/>
        </authorList>
    </citation>
    <scope>NUCLEOTIDE SEQUENCE [LARGE SCALE GENOMIC DNA]</scope>
    <source>
        <strain evidence="4 5">CN-1</strain>
    </source>
</reference>
<keyword evidence="5" id="KW-1185">Reference proteome</keyword>
<dbReference type="InterPro" id="IPR029052">
    <property type="entry name" value="Metallo-depent_PP-like"/>
</dbReference>
<accession>A0ABM7RDP0</accession>
<name>A0ABM7RDP0_9BACT</name>
<evidence type="ECO:0000259" key="3">
    <source>
        <dbReference type="Pfam" id="PF09423"/>
    </source>
</evidence>
<dbReference type="InterPro" id="IPR018946">
    <property type="entry name" value="PhoD-like_MPP"/>
</dbReference>
<evidence type="ECO:0000256" key="1">
    <source>
        <dbReference type="SAM" id="MobiDB-lite"/>
    </source>
</evidence>
<feature type="chain" id="PRO_5045861768" description="PhoD-like phosphatase metallophosphatase domain-containing protein" evidence="2">
    <location>
        <begin position="19"/>
        <end position="718"/>
    </location>
</feature>
<feature type="signal peptide" evidence="2">
    <location>
        <begin position="1"/>
        <end position="18"/>
    </location>
</feature>
<evidence type="ECO:0000313" key="4">
    <source>
        <dbReference type="EMBL" id="BCX48650.1"/>
    </source>
</evidence>
<dbReference type="Pfam" id="PF09423">
    <property type="entry name" value="PhoD"/>
    <property type="match status" value="1"/>
</dbReference>
<dbReference type="Proteomes" id="UP001374893">
    <property type="component" value="Chromosome"/>
</dbReference>
<dbReference type="Gene3D" id="3.60.21.70">
    <property type="entry name" value="PhoD-like phosphatase"/>
    <property type="match status" value="1"/>
</dbReference>
<organism evidence="4 5">
    <name type="scientific">Haloferula helveola</name>
    <dbReference type="NCBI Taxonomy" id="490095"/>
    <lineage>
        <taxon>Bacteria</taxon>
        <taxon>Pseudomonadati</taxon>
        <taxon>Verrucomicrobiota</taxon>
        <taxon>Verrucomicrobiia</taxon>
        <taxon>Verrucomicrobiales</taxon>
        <taxon>Verrucomicrobiaceae</taxon>
        <taxon>Haloferula</taxon>
    </lineage>
</organism>
<dbReference type="InterPro" id="IPR038607">
    <property type="entry name" value="PhoD-like_sf"/>
</dbReference>
<dbReference type="PANTHER" id="PTHR43606">
    <property type="entry name" value="PHOSPHATASE, PUTATIVE (AFU_ORTHOLOGUE AFUA_6G08710)-RELATED"/>
    <property type="match status" value="1"/>
</dbReference>
<feature type="domain" description="PhoD-like phosphatase metallophosphatase" evidence="3">
    <location>
        <begin position="327"/>
        <end position="590"/>
    </location>
</feature>
<evidence type="ECO:0000256" key="2">
    <source>
        <dbReference type="SAM" id="SignalP"/>
    </source>
</evidence>
<dbReference type="InterPro" id="IPR052900">
    <property type="entry name" value="Phospholipid_Metab_Enz"/>
</dbReference>
<dbReference type="PANTHER" id="PTHR43606:SF2">
    <property type="entry name" value="ALKALINE PHOSPHATASE FAMILY PROTEIN (AFU_ORTHOLOGUE AFUA_5G03860)"/>
    <property type="match status" value="1"/>
</dbReference>
<keyword evidence="2" id="KW-0732">Signal</keyword>
<dbReference type="RefSeq" id="WP_338684975.1">
    <property type="nucleotide sequence ID" value="NZ_AP024702.1"/>
</dbReference>
<dbReference type="EMBL" id="AP024702">
    <property type="protein sequence ID" value="BCX48650.1"/>
    <property type="molecule type" value="Genomic_DNA"/>
</dbReference>
<protein>
    <recommendedName>
        <fullName evidence="3">PhoD-like phosphatase metallophosphatase domain-containing protein</fullName>
    </recommendedName>
</protein>